<gene>
    <name evidence="1" type="ORF">WH47_03676</name>
</gene>
<dbReference type="EMBL" id="KQ414584">
    <property type="protein sequence ID" value="KOC70660.1"/>
    <property type="molecule type" value="Genomic_DNA"/>
</dbReference>
<proteinExistence type="predicted"/>
<protein>
    <recommendedName>
        <fullName evidence="3">Histone-lysine N-methyltransferase SETMAR</fullName>
    </recommendedName>
</protein>
<evidence type="ECO:0000313" key="2">
    <source>
        <dbReference type="Proteomes" id="UP000053825"/>
    </source>
</evidence>
<evidence type="ECO:0008006" key="3">
    <source>
        <dbReference type="Google" id="ProtNLM"/>
    </source>
</evidence>
<name>A0A0L7RIG7_9HYME</name>
<reference evidence="1 2" key="1">
    <citation type="submission" date="2015-07" db="EMBL/GenBank/DDBJ databases">
        <title>The genome of Habropoda laboriosa.</title>
        <authorList>
            <person name="Pan H."/>
            <person name="Kapheim K."/>
        </authorList>
    </citation>
    <scope>NUCLEOTIDE SEQUENCE [LARGE SCALE GENOMIC DNA]</scope>
    <source>
        <strain evidence="1">0110345459</strain>
    </source>
</reference>
<keyword evidence="2" id="KW-1185">Reference proteome</keyword>
<dbReference type="Gene3D" id="3.30.420.10">
    <property type="entry name" value="Ribonuclease H-like superfamily/Ribonuclease H"/>
    <property type="match status" value="1"/>
</dbReference>
<dbReference type="GO" id="GO:0003676">
    <property type="term" value="F:nucleic acid binding"/>
    <property type="evidence" value="ECO:0007669"/>
    <property type="project" value="InterPro"/>
</dbReference>
<sequence length="77" mass="9202">MWTEWLFQRDNDPEHSSKLVKTLLMEQIVNFTNETELMRKITKVWSEIPAEFFVRLIESMPPRSHEVIKSKVSSTSY</sequence>
<accession>A0A0L7RIG7</accession>
<dbReference type="Proteomes" id="UP000053825">
    <property type="component" value="Unassembled WGS sequence"/>
</dbReference>
<dbReference type="InterPro" id="IPR036397">
    <property type="entry name" value="RNaseH_sf"/>
</dbReference>
<evidence type="ECO:0000313" key="1">
    <source>
        <dbReference type="EMBL" id="KOC70660.1"/>
    </source>
</evidence>
<organism evidence="1 2">
    <name type="scientific">Habropoda laboriosa</name>
    <dbReference type="NCBI Taxonomy" id="597456"/>
    <lineage>
        <taxon>Eukaryota</taxon>
        <taxon>Metazoa</taxon>
        <taxon>Ecdysozoa</taxon>
        <taxon>Arthropoda</taxon>
        <taxon>Hexapoda</taxon>
        <taxon>Insecta</taxon>
        <taxon>Pterygota</taxon>
        <taxon>Neoptera</taxon>
        <taxon>Endopterygota</taxon>
        <taxon>Hymenoptera</taxon>
        <taxon>Apocrita</taxon>
        <taxon>Aculeata</taxon>
        <taxon>Apoidea</taxon>
        <taxon>Anthophila</taxon>
        <taxon>Apidae</taxon>
        <taxon>Habropoda</taxon>
    </lineage>
</organism>
<dbReference type="AlphaFoldDB" id="A0A0L7RIG7"/>